<evidence type="ECO:0000313" key="2">
    <source>
        <dbReference type="Proteomes" id="UP001165986"/>
    </source>
</evidence>
<gene>
    <name evidence="1" type="ORF">FNW02_28185</name>
</gene>
<proteinExistence type="predicted"/>
<dbReference type="AlphaFoldDB" id="A0AA40T293"/>
<dbReference type="EMBL" id="VJXY01000043">
    <property type="protein sequence ID" value="MBD6619593.1"/>
    <property type="molecule type" value="Genomic_DNA"/>
</dbReference>
<sequence length="65" mass="7303">MPKKINNCPEITAINLLDSLRVRGGSAPLHRINFPQTSIQYLLDRQLVQVKNTGCSFLVSVVEHQ</sequence>
<accession>A0AA40T293</accession>
<name>A0AA40T293_9NOST</name>
<evidence type="ECO:0000313" key="1">
    <source>
        <dbReference type="EMBL" id="MBD6619593.1"/>
    </source>
</evidence>
<protein>
    <submittedName>
        <fullName evidence="1">Uncharacterized protein</fullName>
    </submittedName>
</protein>
<dbReference type="Proteomes" id="UP001165986">
    <property type="component" value="Unassembled WGS sequence"/>
</dbReference>
<keyword evidence="2" id="KW-1185">Reference proteome</keyword>
<organism evidence="1 2">
    <name type="scientific">Komarekiella delphini-convector SJRDD-AB1</name>
    <dbReference type="NCBI Taxonomy" id="2593771"/>
    <lineage>
        <taxon>Bacteria</taxon>
        <taxon>Bacillati</taxon>
        <taxon>Cyanobacteriota</taxon>
        <taxon>Cyanophyceae</taxon>
        <taxon>Nostocales</taxon>
        <taxon>Nostocaceae</taxon>
        <taxon>Komarekiella</taxon>
        <taxon>Komarekiella delphini-convector</taxon>
    </lineage>
</organism>
<comment type="caution">
    <text evidence="1">The sequence shown here is derived from an EMBL/GenBank/DDBJ whole genome shotgun (WGS) entry which is preliminary data.</text>
</comment>
<reference evidence="1" key="1">
    <citation type="submission" date="2019-07" db="EMBL/GenBank/DDBJ databases">
        <title>Toxilogical consequences of a new and cryptic species of cyanobacteria (Komarekiella delphini-convector) recovered from the epidermis of a bottlenose dolphin and 1500 ft. in the air.</title>
        <authorList>
            <person name="Brown A.O."/>
            <person name="Dvorak P."/>
            <person name="Villanueva C.D."/>
            <person name="Foss A.J."/>
            <person name="Garvey A.D."/>
            <person name="Gibson Q.A."/>
            <person name="Johansen J.R."/>
            <person name="Casamatta D.A."/>
        </authorList>
    </citation>
    <scope>NUCLEOTIDE SEQUENCE</scope>
    <source>
        <strain evidence="1">SJRDD-AB1</strain>
    </source>
</reference>